<protein>
    <recommendedName>
        <fullName evidence="3">Haemolysin-type calcium binding-related domain-containing protein</fullName>
    </recommendedName>
</protein>
<dbReference type="RefSeq" id="WP_068997109.1">
    <property type="nucleotide sequence ID" value="NZ_MDTQ01000001.1"/>
</dbReference>
<proteinExistence type="predicted"/>
<organism evidence="1 2">
    <name type="scientific">Terasakiispira papahanaumokuakeensis</name>
    <dbReference type="NCBI Taxonomy" id="197479"/>
    <lineage>
        <taxon>Bacteria</taxon>
        <taxon>Pseudomonadati</taxon>
        <taxon>Pseudomonadota</taxon>
        <taxon>Gammaproteobacteria</taxon>
        <taxon>Oceanospirillales</taxon>
        <taxon>Terasakiispira</taxon>
    </lineage>
</organism>
<dbReference type="InterPro" id="IPR011049">
    <property type="entry name" value="Serralysin-like_metalloprot_C"/>
</dbReference>
<dbReference type="EMBL" id="MDTQ01000001">
    <property type="protein sequence ID" value="ODC02714.1"/>
    <property type="molecule type" value="Genomic_DNA"/>
</dbReference>
<evidence type="ECO:0000313" key="2">
    <source>
        <dbReference type="Proteomes" id="UP000094291"/>
    </source>
</evidence>
<sequence length="207" mass="22661">MIKHENGHLLMSQAGATSGNDYVSAYDGYMFFGLEGNDRFIHAAGNDVFLSGGQGNDLYRFHDVGNDDMEGSVFIYENANEGHDTLVLGDIDDYSYFSLNGQDLVFSDQASGATVTILDGMNSLSNIESIQFQENGQQQTVSSIQFLNKMALNGAYEGDYSFDQAVSTGKLDSALTGQEYQQVTEHFIDTVELSGVTNQVSDQMVEF</sequence>
<dbReference type="Gene3D" id="2.150.10.10">
    <property type="entry name" value="Serralysin-like metalloprotease, C-terminal"/>
    <property type="match status" value="1"/>
</dbReference>
<dbReference type="AlphaFoldDB" id="A0A1E2V6W4"/>
<dbReference type="Proteomes" id="UP000094291">
    <property type="component" value="Unassembled WGS sequence"/>
</dbReference>
<gene>
    <name evidence="1" type="ORF">BFW38_03300</name>
</gene>
<evidence type="ECO:0000313" key="1">
    <source>
        <dbReference type="EMBL" id="ODC02714.1"/>
    </source>
</evidence>
<evidence type="ECO:0008006" key="3">
    <source>
        <dbReference type="Google" id="ProtNLM"/>
    </source>
</evidence>
<reference evidence="1 2" key="1">
    <citation type="submission" date="2016-08" db="EMBL/GenBank/DDBJ databases">
        <authorList>
            <person name="Seilhamer J.J."/>
        </authorList>
    </citation>
    <scope>NUCLEOTIDE SEQUENCE [LARGE SCALE GENOMIC DNA]</scope>
    <source>
        <strain evidence="1 2">PH27A</strain>
    </source>
</reference>
<accession>A0A1E2V6W4</accession>
<name>A0A1E2V6W4_9GAMM</name>
<dbReference type="OrthoDB" id="5569147at2"/>
<keyword evidence="2" id="KW-1185">Reference proteome</keyword>
<comment type="caution">
    <text evidence="1">The sequence shown here is derived from an EMBL/GenBank/DDBJ whole genome shotgun (WGS) entry which is preliminary data.</text>
</comment>
<dbReference type="SUPFAM" id="SSF51120">
    <property type="entry name" value="beta-Roll"/>
    <property type="match status" value="1"/>
</dbReference>